<sequence length="574" mass="65036">MPILIDESGESGHIATGRRRRTYGEHAPAVISALLLSTFHLSCSFPFILFFSVSSMPEIPLELVEQILIRADLQTISRCRQVSKGFDQLILSSQAIQYKVELDANGYADGPPGGLPTSERLQALQSLTTAWATMQPTNTVHFPINIRRVLSTPYGLFGDHFVWFTDLEICVMQIPSVYRGIPMKKWTIAPRVVVERLQTFVIDQDQDLFVAVELHNDECTMSLWSLTTGDAYTNATKQTFSLDVGVGHGHPTSCGFGPIDIYDSFIGVLFYSNIQGGEEADELESLFLYNWKTGELITRIHGPRMHFSFLTEKHLLLTYAHNLTPVPDNRTAVLSVIDLETLVDAGARDYEIPDLKPVCELHSPEFYHADDMCPSFESRRSRRNAYSLRVPFYRGEDRILAWVMTMSWAHTAILLRTSTIMDFIHSVEKGDLEKGHKFAWEDWATKCCGIFYDRDEDFTPKACGTNVVTITPVDVVIPDNTSSIALFDFASGRAKRLRSDDRRSEPAGSLWHRHDAFKYQVHYRGTLETRCPARRLGIPERILLAERPQDVLLGDHCIIIVDMDESQPFRMVSF</sequence>
<keyword evidence="1" id="KW-0812">Transmembrane</keyword>
<dbReference type="InterPro" id="IPR036047">
    <property type="entry name" value="F-box-like_dom_sf"/>
</dbReference>
<reference evidence="2" key="1">
    <citation type="journal article" date="2021" name="New Phytol.">
        <title>Evolutionary innovations through gain and loss of genes in the ectomycorrhizal Boletales.</title>
        <authorList>
            <person name="Wu G."/>
            <person name="Miyauchi S."/>
            <person name="Morin E."/>
            <person name="Kuo A."/>
            <person name="Drula E."/>
            <person name="Varga T."/>
            <person name="Kohler A."/>
            <person name="Feng B."/>
            <person name="Cao Y."/>
            <person name="Lipzen A."/>
            <person name="Daum C."/>
            <person name="Hundley H."/>
            <person name="Pangilinan J."/>
            <person name="Johnson J."/>
            <person name="Barry K."/>
            <person name="LaButti K."/>
            <person name="Ng V."/>
            <person name="Ahrendt S."/>
            <person name="Min B."/>
            <person name="Choi I.G."/>
            <person name="Park H."/>
            <person name="Plett J.M."/>
            <person name="Magnuson J."/>
            <person name="Spatafora J.W."/>
            <person name="Nagy L.G."/>
            <person name="Henrissat B."/>
            <person name="Grigoriev I.V."/>
            <person name="Yang Z.L."/>
            <person name="Xu J."/>
            <person name="Martin F.M."/>
        </authorList>
    </citation>
    <scope>NUCLEOTIDE SEQUENCE</scope>
    <source>
        <strain evidence="2">KKN 215</strain>
    </source>
</reference>
<dbReference type="OrthoDB" id="2745718at2759"/>
<dbReference type="SUPFAM" id="SSF81383">
    <property type="entry name" value="F-box domain"/>
    <property type="match status" value="1"/>
</dbReference>
<evidence type="ECO:0000313" key="3">
    <source>
        <dbReference type="Proteomes" id="UP000813824"/>
    </source>
</evidence>
<proteinExistence type="predicted"/>
<dbReference type="Proteomes" id="UP000813824">
    <property type="component" value="Unassembled WGS sequence"/>
</dbReference>
<keyword evidence="1" id="KW-0472">Membrane</keyword>
<dbReference type="AlphaFoldDB" id="A0A8K0UQK2"/>
<protein>
    <recommendedName>
        <fullName evidence="4">F-box domain-containing protein</fullName>
    </recommendedName>
</protein>
<gene>
    <name evidence="2" type="ORF">BXZ70DRAFT_71911</name>
</gene>
<name>A0A8K0UQK2_9AGAR</name>
<evidence type="ECO:0008006" key="4">
    <source>
        <dbReference type="Google" id="ProtNLM"/>
    </source>
</evidence>
<organism evidence="2 3">
    <name type="scientific">Cristinia sonorae</name>
    <dbReference type="NCBI Taxonomy" id="1940300"/>
    <lineage>
        <taxon>Eukaryota</taxon>
        <taxon>Fungi</taxon>
        <taxon>Dikarya</taxon>
        <taxon>Basidiomycota</taxon>
        <taxon>Agaricomycotina</taxon>
        <taxon>Agaricomycetes</taxon>
        <taxon>Agaricomycetidae</taxon>
        <taxon>Agaricales</taxon>
        <taxon>Pleurotineae</taxon>
        <taxon>Stephanosporaceae</taxon>
        <taxon>Cristinia</taxon>
    </lineage>
</organism>
<keyword evidence="3" id="KW-1185">Reference proteome</keyword>
<dbReference type="EMBL" id="JAEVFJ010000011">
    <property type="protein sequence ID" value="KAH8101724.1"/>
    <property type="molecule type" value="Genomic_DNA"/>
</dbReference>
<keyword evidence="1" id="KW-1133">Transmembrane helix</keyword>
<feature type="transmembrane region" description="Helical" evidence="1">
    <location>
        <begin position="27"/>
        <end position="51"/>
    </location>
</feature>
<accession>A0A8K0UQK2</accession>
<comment type="caution">
    <text evidence="2">The sequence shown here is derived from an EMBL/GenBank/DDBJ whole genome shotgun (WGS) entry which is preliminary data.</text>
</comment>
<evidence type="ECO:0000313" key="2">
    <source>
        <dbReference type="EMBL" id="KAH8101724.1"/>
    </source>
</evidence>
<evidence type="ECO:0000256" key="1">
    <source>
        <dbReference type="SAM" id="Phobius"/>
    </source>
</evidence>